<accession>A0ABQ5IHS2</accession>
<proteinExistence type="predicted"/>
<evidence type="ECO:0000313" key="2">
    <source>
        <dbReference type="Proteomes" id="UP001151760"/>
    </source>
</evidence>
<organism evidence="1 2">
    <name type="scientific">Tanacetum coccineum</name>
    <dbReference type="NCBI Taxonomy" id="301880"/>
    <lineage>
        <taxon>Eukaryota</taxon>
        <taxon>Viridiplantae</taxon>
        <taxon>Streptophyta</taxon>
        <taxon>Embryophyta</taxon>
        <taxon>Tracheophyta</taxon>
        <taxon>Spermatophyta</taxon>
        <taxon>Magnoliopsida</taxon>
        <taxon>eudicotyledons</taxon>
        <taxon>Gunneridae</taxon>
        <taxon>Pentapetalae</taxon>
        <taxon>asterids</taxon>
        <taxon>campanulids</taxon>
        <taxon>Asterales</taxon>
        <taxon>Asteraceae</taxon>
        <taxon>Asteroideae</taxon>
        <taxon>Anthemideae</taxon>
        <taxon>Anthemidinae</taxon>
        <taxon>Tanacetum</taxon>
    </lineage>
</organism>
<keyword evidence="2" id="KW-1185">Reference proteome</keyword>
<comment type="caution">
    <text evidence="1">The sequence shown here is derived from an EMBL/GenBank/DDBJ whole genome shotgun (WGS) entry which is preliminary data.</text>
</comment>
<name>A0ABQ5IHS2_9ASTR</name>
<dbReference type="Proteomes" id="UP001151760">
    <property type="component" value="Unassembled WGS sequence"/>
</dbReference>
<evidence type="ECO:0000313" key="1">
    <source>
        <dbReference type="EMBL" id="GJT99229.1"/>
    </source>
</evidence>
<reference evidence="1" key="2">
    <citation type="submission" date="2022-01" db="EMBL/GenBank/DDBJ databases">
        <authorList>
            <person name="Yamashiro T."/>
            <person name="Shiraishi A."/>
            <person name="Satake H."/>
            <person name="Nakayama K."/>
        </authorList>
    </citation>
    <scope>NUCLEOTIDE SEQUENCE</scope>
</reference>
<protein>
    <submittedName>
        <fullName evidence="1">Uncharacterized protein</fullName>
    </submittedName>
</protein>
<dbReference type="EMBL" id="BQNB010020750">
    <property type="protein sequence ID" value="GJT99229.1"/>
    <property type="molecule type" value="Genomic_DNA"/>
</dbReference>
<sequence length="79" mass="8761">MLYDLSAFSPAEGTSFLSWGHGQSFINQTPFCPEERGLKATIFQQSISSRLSVRVSFQEFRASVIDTNNLSLKIALNSS</sequence>
<gene>
    <name evidence="1" type="ORF">Tco_1094747</name>
</gene>
<reference evidence="1" key="1">
    <citation type="journal article" date="2022" name="Int. J. Mol. Sci.">
        <title>Draft Genome of Tanacetum Coccineum: Genomic Comparison of Closely Related Tanacetum-Family Plants.</title>
        <authorList>
            <person name="Yamashiro T."/>
            <person name="Shiraishi A."/>
            <person name="Nakayama K."/>
            <person name="Satake H."/>
        </authorList>
    </citation>
    <scope>NUCLEOTIDE SEQUENCE</scope>
</reference>